<feature type="domain" description="Peptidase S1" evidence="2">
    <location>
        <begin position="176"/>
        <end position="407"/>
    </location>
</feature>
<dbReference type="PRINTS" id="PR00722">
    <property type="entry name" value="CHYMOTRYPSIN"/>
</dbReference>
<proteinExistence type="predicted"/>
<gene>
    <name evidence="3" type="ORF">So717_01080</name>
</gene>
<dbReference type="InterPro" id="IPR001254">
    <property type="entry name" value="Trypsin_dom"/>
</dbReference>
<evidence type="ECO:0000256" key="1">
    <source>
        <dbReference type="SAM" id="SignalP"/>
    </source>
</evidence>
<reference evidence="3 4" key="1">
    <citation type="submission" date="2019-12" db="EMBL/GenBank/DDBJ databases">
        <title>Roseobacter cerasinus sp. nov., isolated from seawater around aquaculture.</title>
        <authorList>
            <person name="Muramatsu S."/>
            <person name="Takabe Y."/>
            <person name="Mori K."/>
            <person name="Takaichi S."/>
            <person name="Hanada S."/>
        </authorList>
    </citation>
    <scope>NUCLEOTIDE SEQUENCE [LARGE SCALE GENOMIC DNA]</scope>
    <source>
        <strain evidence="3 4">AI77</strain>
    </source>
</reference>
<dbReference type="Proteomes" id="UP000436522">
    <property type="component" value="Unassembled WGS sequence"/>
</dbReference>
<dbReference type="InterPro" id="IPR001314">
    <property type="entry name" value="Peptidase_S1A"/>
</dbReference>
<dbReference type="InterPro" id="IPR051333">
    <property type="entry name" value="CLIP_Serine_Protease"/>
</dbReference>
<dbReference type="PANTHER" id="PTHR24260:SF136">
    <property type="entry name" value="GH08193P-RELATED"/>
    <property type="match status" value="1"/>
</dbReference>
<dbReference type="PROSITE" id="PS00134">
    <property type="entry name" value="TRYPSIN_HIS"/>
    <property type="match status" value="1"/>
</dbReference>
<comment type="caution">
    <text evidence="3">The sequence shown here is derived from an EMBL/GenBank/DDBJ whole genome shotgun (WGS) entry which is preliminary data.</text>
</comment>
<dbReference type="InterPro" id="IPR009003">
    <property type="entry name" value="Peptidase_S1_PA"/>
</dbReference>
<dbReference type="Pfam" id="PF00089">
    <property type="entry name" value="Trypsin"/>
    <property type="match status" value="1"/>
</dbReference>
<dbReference type="SUPFAM" id="SSF50494">
    <property type="entry name" value="Trypsin-like serine proteases"/>
    <property type="match status" value="1"/>
</dbReference>
<name>A0A640VNB9_9RHOB</name>
<keyword evidence="4" id="KW-1185">Reference proteome</keyword>
<organism evidence="3 4">
    <name type="scientific">Roseobacter cerasinus</name>
    <dbReference type="NCBI Taxonomy" id="2602289"/>
    <lineage>
        <taxon>Bacteria</taxon>
        <taxon>Pseudomonadati</taxon>
        <taxon>Pseudomonadota</taxon>
        <taxon>Alphaproteobacteria</taxon>
        <taxon>Rhodobacterales</taxon>
        <taxon>Roseobacteraceae</taxon>
        <taxon>Roseobacter</taxon>
    </lineage>
</organism>
<dbReference type="AlphaFoldDB" id="A0A640VNB9"/>
<dbReference type="EMBL" id="BLIV01000001">
    <property type="protein sequence ID" value="GFE48355.1"/>
    <property type="molecule type" value="Genomic_DNA"/>
</dbReference>
<evidence type="ECO:0000259" key="2">
    <source>
        <dbReference type="PROSITE" id="PS50240"/>
    </source>
</evidence>
<dbReference type="Gene3D" id="2.40.10.10">
    <property type="entry name" value="Trypsin-like serine proteases"/>
    <property type="match status" value="2"/>
</dbReference>
<dbReference type="PANTHER" id="PTHR24260">
    <property type="match status" value="1"/>
</dbReference>
<dbReference type="GO" id="GO:0004252">
    <property type="term" value="F:serine-type endopeptidase activity"/>
    <property type="evidence" value="ECO:0007669"/>
    <property type="project" value="InterPro"/>
</dbReference>
<accession>A0A640VNB9</accession>
<dbReference type="InterPro" id="IPR018114">
    <property type="entry name" value="TRYPSIN_HIS"/>
</dbReference>
<feature type="signal peptide" evidence="1">
    <location>
        <begin position="1"/>
        <end position="17"/>
    </location>
</feature>
<dbReference type="SMART" id="SM00020">
    <property type="entry name" value="Tryp_SPc"/>
    <property type="match status" value="1"/>
</dbReference>
<dbReference type="PROSITE" id="PS50240">
    <property type="entry name" value="TRYPSIN_DOM"/>
    <property type="match status" value="1"/>
</dbReference>
<keyword evidence="1" id="KW-0732">Signal</keyword>
<dbReference type="GO" id="GO:0006508">
    <property type="term" value="P:proteolysis"/>
    <property type="evidence" value="ECO:0007669"/>
    <property type="project" value="InterPro"/>
</dbReference>
<feature type="chain" id="PRO_5024895598" description="Peptidase S1 domain-containing protein" evidence="1">
    <location>
        <begin position="18"/>
        <end position="432"/>
    </location>
</feature>
<protein>
    <recommendedName>
        <fullName evidence="2">Peptidase S1 domain-containing protein</fullName>
    </recommendedName>
</protein>
<sequence>MRPWVALLLASALPLAAQTFPGGSFGSGSFGSGSFGNGGFGNGSSALGSLTPGWGSELSVPPIRIDPRDSDPSLENQLQLHDLGVEELQLRELGIKSATAQSRAPGTNEIRHGDPPGPIIVIRVPPPSPPGAETLYKLPELEDDKLKAQKKAVPPLDLRPMMACDEGLRGCFLQVLSLHRFGRTICTGNLIAEDWVLTAGHCFCRVPPLTASFGPQTPTVGLPFPPPFTASAQLSGVPQFFDGQDADGFCSDFKANPQRRRDLALIRLKKPLSVAIGTEMAGIPAAKIVTPTALSPIASVAQAGFGANEFNATGGQKRVAALNVAQCDAAAKCDPDTEMVLYGPDGRDSCYADSGAGAYVRAEGETADLLVSIVSRGAGGIAGCGQGGINVRVADAEVINWITKVAGSPRLADPADKLAAQFVTSAAEISTD</sequence>
<evidence type="ECO:0000313" key="4">
    <source>
        <dbReference type="Proteomes" id="UP000436522"/>
    </source>
</evidence>
<evidence type="ECO:0000313" key="3">
    <source>
        <dbReference type="EMBL" id="GFE48355.1"/>
    </source>
</evidence>
<dbReference type="InterPro" id="IPR043504">
    <property type="entry name" value="Peptidase_S1_PA_chymotrypsin"/>
</dbReference>